<dbReference type="InterPro" id="IPR015946">
    <property type="entry name" value="KH_dom-like_a/b"/>
</dbReference>
<dbReference type="AlphaFoldDB" id="A0A934KH64"/>
<dbReference type="EMBL" id="JAEKNQ010000060">
    <property type="protein sequence ID" value="MBJ7604615.1"/>
    <property type="molecule type" value="Genomic_DNA"/>
</dbReference>
<accession>A0A934KH64</accession>
<comment type="caution">
    <text evidence="1">The sequence shown here is derived from an EMBL/GenBank/DDBJ whole genome shotgun (WGS) entry which is preliminary data.</text>
</comment>
<dbReference type="Gene3D" id="3.30.300.20">
    <property type="match status" value="1"/>
</dbReference>
<evidence type="ECO:0000313" key="2">
    <source>
        <dbReference type="Proteomes" id="UP000620075"/>
    </source>
</evidence>
<name>A0A934KH64_9BACT</name>
<protein>
    <submittedName>
        <fullName evidence="1">OsmC family protein</fullName>
    </submittedName>
</protein>
<reference evidence="1 2" key="1">
    <citation type="submission" date="2020-10" db="EMBL/GenBank/DDBJ databases">
        <title>Ca. Dormibacterota MAGs.</title>
        <authorList>
            <person name="Montgomery K."/>
        </authorList>
    </citation>
    <scope>NUCLEOTIDE SEQUENCE [LARGE SCALE GENOMIC DNA]</scope>
    <source>
        <strain evidence="1">SC8811_S16_3</strain>
    </source>
</reference>
<dbReference type="InterPro" id="IPR036102">
    <property type="entry name" value="OsmC/Ohrsf"/>
</dbReference>
<sequence>MAKATARWSGSKTRFSIEAGSGHQALVDEAAPLSDDQGMRPTEMLLGALGGCTGVNAALLLKKFQQRFQNLAVLVVLPGYVADKRGHWSLVFELGVGAVMVVVGEPERQGLYSLLVGEV</sequence>
<dbReference type="Proteomes" id="UP000620075">
    <property type="component" value="Unassembled WGS sequence"/>
</dbReference>
<feature type="non-terminal residue" evidence="1">
    <location>
        <position position="119"/>
    </location>
</feature>
<gene>
    <name evidence="1" type="ORF">JF888_15780</name>
</gene>
<organism evidence="1 2">
    <name type="scientific">Candidatus Dormiibacter inghamiae</name>
    <dbReference type="NCBI Taxonomy" id="3127013"/>
    <lineage>
        <taxon>Bacteria</taxon>
        <taxon>Bacillati</taxon>
        <taxon>Candidatus Dormiibacterota</taxon>
        <taxon>Candidatus Dormibacteria</taxon>
        <taxon>Candidatus Dormibacterales</taxon>
        <taxon>Candidatus Dormibacteraceae</taxon>
        <taxon>Candidatus Dormiibacter</taxon>
    </lineage>
</organism>
<dbReference type="SUPFAM" id="SSF82784">
    <property type="entry name" value="OsmC-like"/>
    <property type="match status" value="1"/>
</dbReference>
<evidence type="ECO:0000313" key="1">
    <source>
        <dbReference type="EMBL" id="MBJ7604615.1"/>
    </source>
</evidence>
<proteinExistence type="predicted"/>